<evidence type="ECO:0000313" key="3">
    <source>
        <dbReference type="EMBL" id="MUG73017.1"/>
    </source>
</evidence>
<feature type="coiled-coil region" evidence="1">
    <location>
        <begin position="55"/>
        <end position="129"/>
    </location>
</feature>
<evidence type="ECO:0000259" key="2">
    <source>
        <dbReference type="Pfam" id="PF12770"/>
    </source>
</evidence>
<comment type="caution">
    <text evidence="3">The sequence shown here is derived from an EMBL/GenBank/DDBJ whole genome shotgun (WGS) entry which is preliminary data.</text>
</comment>
<gene>
    <name evidence="3" type="ORF">GNP93_20485</name>
</gene>
<sequence length="342" mass="38349">MATIDTYRSNIMRKKKDVAKLLSDRANEAKKISSHTKKILSAKQAISRTKSLSTLKSKSGEIDRAEKALASIEKRLAEIDGKIAKKNKEIADEERKLIQAEEREGKIRLQEAERQMKRVDDTLGQHSELHLQTQQTLLQLQSIPEKISVLFMASNPINVPPLRLDEEAREIGEMIRKSEHRDSVSFVTKWAVRPQDVLQAINEENPTIIHFSGHGSDEDEIVFQNPQGKAKLVSKEAIVQTMMSSSDTIRLVFFNTCFSYGQAQAVIEHVDAAIGMNTSIGDEAARVFAAQFYSSIGFGRSLKTAFEQARAALMLEDIPEENTPELYVKEGLDASEIIIVRP</sequence>
<dbReference type="RefSeq" id="WP_141336765.1">
    <property type="nucleotide sequence ID" value="NZ_JBDLZV010000001.1"/>
</dbReference>
<dbReference type="InterPro" id="IPR024983">
    <property type="entry name" value="CHAT_dom"/>
</dbReference>
<protein>
    <submittedName>
        <fullName evidence="3">CHAT domain-containing protein</fullName>
    </submittedName>
</protein>
<dbReference type="Pfam" id="PF12770">
    <property type="entry name" value="CHAT"/>
    <property type="match status" value="1"/>
</dbReference>
<reference evidence="3 4" key="1">
    <citation type="submission" date="2019-11" db="EMBL/GenBank/DDBJ databases">
        <title>Draft genome sequences of five Paenibacillus species of dairy origin.</title>
        <authorList>
            <person name="Olajide A.M."/>
            <person name="Chen S."/>
            <person name="Lapointe G."/>
        </authorList>
    </citation>
    <scope>NUCLEOTIDE SEQUENCE [LARGE SCALE GENOMIC DNA]</scope>
    <source>
        <strain evidence="3 4">2CS3</strain>
    </source>
</reference>
<keyword evidence="4" id="KW-1185">Reference proteome</keyword>
<proteinExistence type="predicted"/>
<organism evidence="3 4">
    <name type="scientific">Paenibacillus validus</name>
    <dbReference type="NCBI Taxonomy" id="44253"/>
    <lineage>
        <taxon>Bacteria</taxon>
        <taxon>Bacillati</taxon>
        <taxon>Bacillota</taxon>
        <taxon>Bacilli</taxon>
        <taxon>Bacillales</taxon>
        <taxon>Paenibacillaceae</taxon>
        <taxon>Paenibacillus</taxon>
    </lineage>
</organism>
<name>A0A7X3CVB9_9BACL</name>
<evidence type="ECO:0000313" key="4">
    <source>
        <dbReference type="Proteomes" id="UP000450917"/>
    </source>
</evidence>
<dbReference type="EMBL" id="WNZX01000020">
    <property type="protein sequence ID" value="MUG73017.1"/>
    <property type="molecule type" value="Genomic_DNA"/>
</dbReference>
<dbReference type="AlphaFoldDB" id="A0A7X3CVB9"/>
<feature type="domain" description="CHAT" evidence="2">
    <location>
        <begin position="154"/>
        <end position="319"/>
    </location>
</feature>
<evidence type="ECO:0000256" key="1">
    <source>
        <dbReference type="SAM" id="Coils"/>
    </source>
</evidence>
<accession>A0A7X3CVB9</accession>
<dbReference type="Proteomes" id="UP000450917">
    <property type="component" value="Unassembled WGS sequence"/>
</dbReference>
<keyword evidence="1" id="KW-0175">Coiled coil</keyword>